<feature type="transmembrane region" description="Helical" evidence="1">
    <location>
        <begin position="52"/>
        <end position="78"/>
    </location>
</feature>
<feature type="transmembrane region" description="Helical" evidence="1">
    <location>
        <begin position="131"/>
        <end position="154"/>
    </location>
</feature>
<dbReference type="EMBL" id="CP088295">
    <property type="protein sequence ID" value="UUY05021.1"/>
    <property type="molecule type" value="Genomic_DNA"/>
</dbReference>
<dbReference type="Proteomes" id="UP001058860">
    <property type="component" value="Chromosome"/>
</dbReference>
<dbReference type="RefSeq" id="WP_353865489.1">
    <property type="nucleotide sequence ID" value="NZ_CP088295.1"/>
</dbReference>
<proteinExistence type="predicted"/>
<feature type="transmembrane region" description="Helical" evidence="1">
    <location>
        <begin position="90"/>
        <end position="111"/>
    </location>
</feature>
<gene>
    <name evidence="2" type="ORF">LRS13_05685</name>
</gene>
<reference evidence="3" key="1">
    <citation type="submission" date="2021-11" db="EMBL/GenBank/DDBJ databases">
        <title>Cultivation dependent microbiological survey of springs from the worlds oldest radium mine currently devoted to the extraction of radon-saturated water.</title>
        <authorList>
            <person name="Kapinusova G."/>
            <person name="Smrhova T."/>
            <person name="Strejcek M."/>
            <person name="Suman J."/>
            <person name="Jani K."/>
            <person name="Pajer P."/>
            <person name="Uhlik O."/>
        </authorList>
    </citation>
    <scope>NUCLEOTIDE SEQUENCE [LARGE SCALE GENOMIC DNA]</scope>
    <source>
        <strain evidence="3">J379</strain>
    </source>
</reference>
<evidence type="ECO:0000256" key="1">
    <source>
        <dbReference type="SAM" id="Phobius"/>
    </source>
</evidence>
<keyword evidence="3" id="KW-1185">Reference proteome</keyword>
<keyword evidence="1" id="KW-0812">Transmembrane</keyword>
<protein>
    <recommendedName>
        <fullName evidence="4">DUF4386 family protein</fullName>
    </recommendedName>
</protein>
<evidence type="ECO:0008006" key="4">
    <source>
        <dbReference type="Google" id="ProtNLM"/>
    </source>
</evidence>
<organism evidence="2 3">
    <name type="scientific">Svornostia abyssi</name>
    <dbReference type="NCBI Taxonomy" id="2898438"/>
    <lineage>
        <taxon>Bacteria</taxon>
        <taxon>Bacillati</taxon>
        <taxon>Actinomycetota</taxon>
        <taxon>Thermoleophilia</taxon>
        <taxon>Solirubrobacterales</taxon>
        <taxon>Baekduiaceae</taxon>
        <taxon>Svornostia</taxon>
    </lineage>
</organism>
<sequence>MTALTSPLRRPAAALPLAGAILFAAGMALTPWESENATRAYHDALAAQPGRAQAAAITLAFAYALLAAGALACAGLLAGRRDWWLRVGTVVTVLGMTILPGLLITDAYDLALAQELPRETSVRVSEAAGDLVLSAVLGVAGGLGLLLGTSLIAIALWRARVVPVATPVLVIASWVVGYATFTPTVMVGGALLLVTANALAARQLWPPRDGALAEGAVSRPAAAP</sequence>
<evidence type="ECO:0000313" key="2">
    <source>
        <dbReference type="EMBL" id="UUY05021.1"/>
    </source>
</evidence>
<accession>A0ABY5PK71</accession>
<keyword evidence="1" id="KW-1133">Transmembrane helix</keyword>
<name>A0ABY5PK71_9ACTN</name>
<keyword evidence="1" id="KW-0472">Membrane</keyword>
<evidence type="ECO:0000313" key="3">
    <source>
        <dbReference type="Proteomes" id="UP001058860"/>
    </source>
</evidence>